<name>A0A6P8ZGF0_THRPL</name>
<dbReference type="SUPFAM" id="SSF51445">
    <property type="entry name" value="(Trans)glycosidases"/>
    <property type="match status" value="1"/>
</dbReference>
<dbReference type="RefSeq" id="XP_034229989.1">
    <property type="nucleotide sequence ID" value="XM_034374098.1"/>
</dbReference>
<dbReference type="Proteomes" id="UP000515158">
    <property type="component" value="Unplaced"/>
</dbReference>
<proteinExistence type="inferred from homology"/>
<dbReference type="AlphaFoldDB" id="A0A6P8ZGF0"/>
<dbReference type="KEGG" id="tpal:117638916"/>
<dbReference type="PANTHER" id="PTHR10353">
    <property type="entry name" value="GLYCOSYL HYDROLASE"/>
    <property type="match status" value="1"/>
</dbReference>
<organism evidence="6">
    <name type="scientific">Thrips palmi</name>
    <name type="common">Melon thrips</name>
    <dbReference type="NCBI Taxonomy" id="161013"/>
    <lineage>
        <taxon>Eukaryota</taxon>
        <taxon>Metazoa</taxon>
        <taxon>Ecdysozoa</taxon>
        <taxon>Arthropoda</taxon>
        <taxon>Hexapoda</taxon>
        <taxon>Insecta</taxon>
        <taxon>Pterygota</taxon>
        <taxon>Neoptera</taxon>
        <taxon>Paraneoptera</taxon>
        <taxon>Thysanoptera</taxon>
        <taxon>Terebrantia</taxon>
        <taxon>Thripoidea</taxon>
        <taxon>Thripidae</taxon>
        <taxon>Thrips</taxon>
    </lineage>
</organism>
<dbReference type="OrthoDB" id="65569at2759"/>
<keyword evidence="2" id="KW-0378">Hydrolase</keyword>
<protein>
    <submittedName>
        <fullName evidence="6">Beta-glucosidase 22-like isoform X1</fullName>
    </submittedName>
</protein>
<dbReference type="GeneID" id="117638916"/>
<evidence type="ECO:0000256" key="2">
    <source>
        <dbReference type="ARBA" id="ARBA00022801"/>
    </source>
</evidence>
<evidence type="ECO:0000256" key="1">
    <source>
        <dbReference type="ARBA" id="ARBA00010838"/>
    </source>
</evidence>
<accession>A0A6P8ZGF0</accession>
<evidence type="ECO:0000256" key="3">
    <source>
        <dbReference type="ARBA" id="ARBA00023295"/>
    </source>
</evidence>
<dbReference type="InterPro" id="IPR001360">
    <property type="entry name" value="Glyco_hydro_1"/>
</dbReference>
<sequence length="447" mass="51195">MNFRESHDVAANSYHRFKEDVAKAKELKLNLYRFSISWARLLPTSNPSEVNPEGRQFYHDLIKEIKDNGMTPMVTLYHFDHPQSLQDEFFGWESDKMIEKFVAYADYVFKEYGNEVSLWTTINEPNQYCMYFNMLFALSGLVKASDVNIHRCMHNTILAHSKAYRLYQREYYPSQKGRVGATALLIHAEPQTASQQDIYAADAFNQLHCGQVLHPVVYGDYPDLVKKLTPSDQFIPFTPEEKAELEGSTDFIALNIYDGVKTEYSSTGYASRDNVPPVYDQLLENLPFVKFDKDGTALMVFDKISPEIMTRSLLWTWSQYGLPIVITENGYSGAGLQDHDRAAYFSVNLRNLVSTIRDYGVKVWVYCAWSLIDAFEWSAGFNRPFGLVYVDYKSGSLDRTLKQSSEFFIKLANSRKVPYVAPSTSATTVSSLISVFLPIVLLKISWE</sequence>
<keyword evidence="3" id="KW-0326">Glycosidase</keyword>
<dbReference type="InterPro" id="IPR017853">
    <property type="entry name" value="GH"/>
</dbReference>
<keyword evidence="5" id="KW-1185">Reference proteome</keyword>
<dbReference type="PANTHER" id="PTHR10353:SF36">
    <property type="entry name" value="LP05116P"/>
    <property type="match status" value="1"/>
</dbReference>
<dbReference type="Pfam" id="PF00232">
    <property type="entry name" value="Glyco_hydro_1"/>
    <property type="match status" value="1"/>
</dbReference>
<comment type="similarity">
    <text evidence="1 4">Belongs to the glycosyl hydrolase 1 family.</text>
</comment>
<dbReference type="Gene3D" id="3.20.20.80">
    <property type="entry name" value="Glycosidases"/>
    <property type="match status" value="1"/>
</dbReference>
<gene>
    <name evidence="6" type="primary">LOC117638916</name>
</gene>
<dbReference type="InParanoid" id="A0A6P8ZGF0"/>
<reference evidence="6" key="1">
    <citation type="submission" date="2025-08" db="UniProtKB">
        <authorList>
            <consortium name="RefSeq"/>
        </authorList>
    </citation>
    <scope>IDENTIFICATION</scope>
    <source>
        <tissue evidence="6">Total insect</tissue>
    </source>
</reference>
<dbReference type="GO" id="GO:0005975">
    <property type="term" value="P:carbohydrate metabolic process"/>
    <property type="evidence" value="ECO:0007669"/>
    <property type="project" value="InterPro"/>
</dbReference>
<dbReference type="GO" id="GO:0008422">
    <property type="term" value="F:beta-glucosidase activity"/>
    <property type="evidence" value="ECO:0007669"/>
    <property type="project" value="TreeGrafter"/>
</dbReference>
<evidence type="ECO:0000313" key="5">
    <source>
        <dbReference type="Proteomes" id="UP000515158"/>
    </source>
</evidence>
<dbReference type="PRINTS" id="PR00131">
    <property type="entry name" value="GLHYDRLASE1"/>
</dbReference>
<evidence type="ECO:0000256" key="4">
    <source>
        <dbReference type="RuleBase" id="RU003690"/>
    </source>
</evidence>
<evidence type="ECO:0000313" key="6">
    <source>
        <dbReference type="RefSeq" id="XP_034229989.1"/>
    </source>
</evidence>